<accession>A0A3S5A0X0</accession>
<name>A0A3S5A0X0_9PLAT</name>
<protein>
    <submittedName>
        <fullName evidence="2">Uncharacterized protein</fullName>
    </submittedName>
</protein>
<proteinExistence type="predicted"/>
<dbReference type="AlphaFoldDB" id="A0A3S5A0X0"/>
<sequence>MAFLLIVFANILPPESSIPSSQFANQHYETKFANELILRKDLKSSIGRLSKYFSSPRDGTLVNDIPQCNGELLHDGEENENHEGIRTIIDASDLSLILLDTHISTNQALRLLQTAFPPGLISAYTLNLEDTTLRTDQIHTGCSETSVSCNPFSAKEYSEAPDKVNSRLAAYPTAEDIIMLAGRLAGATVETDQLMINPNSNLFQEKATFMLCSSELVLFKLWK</sequence>
<keyword evidence="3" id="KW-1185">Reference proteome</keyword>
<evidence type="ECO:0000313" key="2">
    <source>
        <dbReference type="EMBL" id="VEL16858.1"/>
    </source>
</evidence>
<organism evidence="2 3">
    <name type="scientific">Protopolystoma xenopodis</name>
    <dbReference type="NCBI Taxonomy" id="117903"/>
    <lineage>
        <taxon>Eukaryota</taxon>
        <taxon>Metazoa</taxon>
        <taxon>Spiralia</taxon>
        <taxon>Lophotrochozoa</taxon>
        <taxon>Platyhelminthes</taxon>
        <taxon>Monogenea</taxon>
        <taxon>Polyopisthocotylea</taxon>
        <taxon>Polystomatidea</taxon>
        <taxon>Polystomatidae</taxon>
        <taxon>Protopolystoma</taxon>
    </lineage>
</organism>
<feature type="chain" id="PRO_5018668787" evidence="1">
    <location>
        <begin position="18"/>
        <end position="223"/>
    </location>
</feature>
<evidence type="ECO:0000256" key="1">
    <source>
        <dbReference type="SAM" id="SignalP"/>
    </source>
</evidence>
<reference evidence="2" key="1">
    <citation type="submission" date="2018-11" db="EMBL/GenBank/DDBJ databases">
        <authorList>
            <consortium name="Pathogen Informatics"/>
        </authorList>
    </citation>
    <scope>NUCLEOTIDE SEQUENCE</scope>
</reference>
<feature type="signal peptide" evidence="1">
    <location>
        <begin position="1"/>
        <end position="17"/>
    </location>
</feature>
<gene>
    <name evidence="2" type="ORF">PXEA_LOCUS10298</name>
</gene>
<keyword evidence="1" id="KW-0732">Signal</keyword>
<comment type="caution">
    <text evidence="2">The sequence shown here is derived from an EMBL/GenBank/DDBJ whole genome shotgun (WGS) entry which is preliminary data.</text>
</comment>
<dbReference type="Proteomes" id="UP000784294">
    <property type="component" value="Unassembled WGS sequence"/>
</dbReference>
<dbReference type="EMBL" id="CAAALY010030123">
    <property type="protein sequence ID" value="VEL16858.1"/>
    <property type="molecule type" value="Genomic_DNA"/>
</dbReference>
<evidence type="ECO:0000313" key="3">
    <source>
        <dbReference type="Proteomes" id="UP000784294"/>
    </source>
</evidence>